<reference evidence="7" key="1">
    <citation type="journal article" date="2002" name="J. Bacteriol.">
        <title>Identification and localization of the gene cluster encoding biosynthesis of the antitumor macrolactam leinamycin in Streptomyces atroolivaceus S-140.</title>
        <authorList>
            <person name="Cheng Y.Q."/>
            <person name="Tang G.L."/>
            <person name="Shen B."/>
        </authorList>
    </citation>
    <scope>NUCLEOTIDE SEQUENCE</scope>
</reference>
<evidence type="ECO:0000259" key="6">
    <source>
        <dbReference type="PROSITE" id="PS50893"/>
    </source>
</evidence>
<dbReference type="EMBL" id="AF484556">
    <property type="protein sequence ID" value="AAN85531.1"/>
    <property type="molecule type" value="Genomic_DNA"/>
</dbReference>
<evidence type="ECO:0000256" key="5">
    <source>
        <dbReference type="SAM" id="MobiDB-lite"/>
    </source>
</evidence>
<keyword evidence="7" id="KW-0378">Hydrolase</keyword>
<evidence type="ECO:0000313" key="7">
    <source>
        <dbReference type="EMBL" id="AAN85531.1"/>
    </source>
</evidence>
<dbReference type="PANTHER" id="PTHR43776">
    <property type="entry name" value="TRANSPORT ATP-BINDING PROTEIN"/>
    <property type="match status" value="1"/>
</dbReference>
<accession>Q8GGN4</accession>
<dbReference type="InterPro" id="IPR017871">
    <property type="entry name" value="ABC_transporter-like_CS"/>
</dbReference>
<evidence type="ECO:0000256" key="4">
    <source>
        <dbReference type="ARBA" id="ARBA00022840"/>
    </source>
</evidence>
<dbReference type="AlphaFoldDB" id="Q8GGN4"/>
<dbReference type="InterPro" id="IPR027417">
    <property type="entry name" value="P-loop_NTPase"/>
</dbReference>
<feature type="region of interest" description="Disordered" evidence="5">
    <location>
        <begin position="1"/>
        <end position="28"/>
    </location>
</feature>
<proteinExistence type="inferred from homology"/>
<protein>
    <submittedName>
        <fullName evidence="7">ABC transporter component, ATP hydrolase</fullName>
    </submittedName>
</protein>
<keyword evidence="2" id="KW-0813">Transport</keyword>
<dbReference type="InterPro" id="IPR013563">
    <property type="entry name" value="Oligopep_ABC_C"/>
</dbReference>
<keyword evidence="3" id="KW-0547">Nucleotide-binding</keyword>
<dbReference type="GO" id="GO:0055085">
    <property type="term" value="P:transmembrane transport"/>
    <property type="evidence" value="ECO:0007669"/>
    <property type="project" value="UniProtKB-ARBA"/>
</dbReference>
<dbReference type="SUPFAM" id="SSF52540">
    <property type="entry name" value="P-loop containing nucleoside triphosphate hydrolases"/>
    <property type="match status" value="2"/>
</dbReference>
<dbReference type="GO" id="GO:0005524">
    <property type="term" value="F:ATP binding"/>
    <property type="evidence" value="ECO:0007669"/>
    <property type="project" value="UniProtKB-KW"/>
</dbReference>
<dbReference type="InterPro" id="IPR003593">
    <property type="entry name" value="AAA+_ATPase"/>
</dbReference>
<dbReference type="PANTHER" id="PTHR43776:SF7">
    <property type="entry name" value="D,D-DIPEPTIDE TRANSPORT ATP-BINDING PROTEIN DDPF-RELATED"/>
    <property type="match status" value="1"/>
</dbReference>
<organism evidence="7">
    <name type="scientific">Streptomyces atroolivaceus</name>
    <dbReference type="NCBI Taxonomy" id="66869"/>
    <lineage>
        <taxon>Bacteria</taxon>
        <taxon>Bacillati</taxon>
        <taxon>Actinomycetota</taxon>
        <taxon>Actinomycetes</taxon>
        <taxon>Kitasatosporales</taxon>
        <taxon>Streptomycetaceae</taxon>
        <taxon>Streptomyces</taxon>
    </lineage>
</organism>
<reference evidence="7" key="2">
    <citation type="submission" date="2002-02" db="EMBL/GenBank/DDBJ databases">
        <authorList>
            <person name="Cheng Y.-Q."/>
            <person name="Tang G.-L."/>
            <person name="Shen B."/>
        </authorList>
    </citation>
    <scope>NUCLEOTIDE SEQUENCE</scope>
</reference>
<dbReference type="SMART" id="SM00382">
    <property type="entry name" value="AAA"/>
    <property type="match status" value="2"/>
</dbReference>
<feature type="domain" description="ABC transporter" evidence="6">
    <location>
        <begin position="299"/>
        <end position="542"/>
    </location>
</feature>
<dbReference type="Pfam" id="PF00005">
    <property type="entry name" value="ABC_tran"/>
    <property type="match status" value="2"/>
</dbReference>
<reference evidence="7" key="4">
    <citation type="journal article" date="2004" name="Chem. Biol.">
        <title>Leinamycin biosynthesis revealing unprecedented architectural complexity for a hybrid polyketide synthase and nonribosomal peptide synthetase.</title>
        <authorList>
            <person name="Tang G.L."/>
            <person name="Cheng Y.Q."/>
            <person name="Shen B."/>
        </authorList>
    </citation>
    <scope>NUCLEOTIDE SEQUENCE</scope>
</reference>
<feature type="domain" description="ABC transporter" evidence="6">
    <location>
        <begin position="32"/>
        <end position="272"/>
    </location>
</feature>
<evidence type="ECO:0000256" key="1">
    <source>
        <dbReference type="ARBA" id="ARBA00005417"/>
    </source>
</evidence>
<keyword evidence="4" id="KW-0067">ATP-binding</keyword>
<dbReference type="PROSITE" id="PS00211">
    <property type="entry name" value="ABC_TRANSPORTER_1"/>
    <property type="match status" value="2"/>
</dbReference>
<gene>
    <name evidence="7" type="primary">LnmR</name>
</gene>
<sequence length="575" mass="60150">MSAVFDARSDLAVPAPARPHGQGRADAAPEVISVTDLTVADPNGRPVLDGLNLTVRAGERVGVVGESGSGKTTLALALLGALRPGLRTAGGGVRVAGEDPLALRGRDLRRLRRHTVAYLPQDPAAALTPTMRVGALVSELAVRRTPEDAARTLRSVGLPDGRDFLRRFPHELSGGQQQRLALGRVLAAGPAALVLDEPTTGLDVLTQRLVLDEVARLAAERNLTLLFITHDLPAAARLTDRLAVLKAGRVVEEGPVDAVLGRPRAAYTRELVHAVPDIGEAAARPAAPAGGAADTAPVLRVSGLRAGHGRGRARVTTAQDVSFRIEPGECVALLGGSGTGKTTLARCVTGHHSPDGGLIELAGSAVPGPLRGRTLDQRRLVQLVAQDANGSLNPRRTVGAAIARPLRVLRGLGGEAAAAETERLLRLVGLDPQWAGRLPRTLSGGQRQRVAIARALAAQPRLLLCDEVTSSLDVRIQAEILALLDGLRSRLGLGLLLISHDLGVIARMADRVLVLDGGTVREQGPVAEVFAAPRHPWTRAVLDAVPSVRGELAGRAERTPAADESRPRETAVDGV</sequence>
<feature type="region of interest" description="Disordered" evidence="5">
    <location>
        <begin position="552"/>
        <end position="575"/>
    </location>
</feature>
<evidence type="ECO:0000256" key="2">
    <source>
        <dbReference type="ARBA" id="ARBA00022448"/>
    </source>
</evidence>
<dbReference type="Gene3D" id="3.40.50.300">
    <property type="entry name" value="P-loop containing nucleotide triphosphate hydrolases"/>
    <property type="match status" value="2"/>
</dbReference>
<dbReference type="PROSITE" id="PS50893">
    <property type="entry name" value="ABC_TRANSPORTER_2"/>
    <property type="match status" value="2"/>
</dbReference>
<dbReference type="CDD" id="cd03257">
    <property type="entry name" value="ABC_NikE_OppD_transporters"/>
    <property type="match status" value="2"/>
</dbReference>
<dbReference type="Pfam" id="PF08352">
    <property type="entry name" value="oligo_HPY"/>
    <property type="match status" value="2"/>
</dbReference>
<reference evidence="7" key="3">
    <citation type="journal article" date="2003" name="Proc. Natl. Acad. Sci. U.S.A.">
        <title>Type I polyketide synthase requiring a discrete acyltransferase for polyketide biosynthesis.</title>
        <authorList>
            <person name="Cheng Y.Q."/>
            <person name="Tang G.L."/>
            <person name="Shen B."/>
        </authorList>
    </citation>
    <scope>NUCLEOTIDE SEQUENCE</scope>
</reference>
<evidence type="ECO:0000256" key="3">
    <source>
        <dbReference type="ARBA" id="ARBA00022741"/>
    </source>
</evidence>
<dbReference type="InterPro" id="IPR050319">
    <property type="entry name" value="ABC_transp_ATP-bind"/>
</dbReference>
<dbReference type="GO" id="GO:0016887">
    <property type="term" value="F:ATP hydrolysis activity"/>
    <property type="evidence" value="ECO:0007669"/>
    <property type="project" value="InterPro"/>
</dbReference>
<name>Q8GGN4_STRAZ</name>
<comment type="similarity">
    <text evidence="1">Belongs to the ABC transporter superfamily.</text>
</comment>
<dbReference type="GO" id="GO:0015833">
    <property type="term" value="P:peptide transport"/>
    <property type="evidence" value="ECO:0007669"/>
    <property type="project" value="InterPro"/>
</dbReference>
<dbReference type="InterPro" id="IPR003439">
    <property type="entry name" value="ABC_transporter-like_ATP-bd"/>
</dbReference>